<comment type="caution">
    <text evidence="1">The sequence shown here is derived from an EMBL/GenBank/DDBJ whole genome shotgun (WGS) entry which is preliminary data.</text>
</comment>
<name>A0A4C1Y619_EUMVA</name>
<dbReference type="EMBL" id="BGZK01001055">
    <property type="protein sequence ID" value="GBP69865.1"/>
    <property type="molecule type" value="Genomic_DNA"/>
</dbReference>
<sequence length="105" mass="11879">MAHERLRLGASVPRFMRRIRALDPRPFKRHAGDARGDMYVFSTSIRFMTCICKDIAGRVKVEVDERPEDSLKFSIVKYHIGTHSRAGVSPAALARNQGASRCTEF</sequence>
<evidence type="ECO:0000313" key="1">
    <source>
        <dbReference type="EMBL" id="GBP69865.1"/>
    </source>
</evidence>
<organism evidence="1 2">
    <name type="scientific">Eumeta variegata</name>
    <name type="common">Bagworm moth</name>
    <name type="synonym">Eumeta japonica</name>
    <dbReference type="NCBI Taxonomy" id="151549"/>
    <lineage>
        <taxon>Eukaryota</taxon>
        <taxon>Metazoa</taxon>
        <taxon>Ecdysozoa</taxon>
        <taxon>Arthropoda</taxon>
        <taxon>Hexapoda</taxon>
        <taxon>Insecta</taxon>
        <taxon>Pterygota</taxon>
        <taxon>Neoptera</taxon>
        <taxon>Endopterygota</taxon>
        <taxon>Lepidoptera</taxon>
        <taxon>Glossata</taxon>
        <taxon>Ditrysia</taxon>
        <taxon>Tineoidea</taxon>
        <taxon>Psychidae</taxon>
        <taxon>Oiketicinae</taxon>
        <taxon>Eumeta</taxon>
    </lineage>
</organism>
<dbReference type="Proteomes" id="UP000299102">
    <property type="component" value="Unassembled WGS sequence"/>
</dbReference>
<dbReference type="AlphaFoldDB" id="A0A4C1Y619"/>
<keyword evidence="2" id="KW-1185">Reference proteome</keyword>
<proteinExistence type="predicted"/>
<protein>
    <submittedName>
        <fullName evidence="1">Uncharacterized protein</fullName>
    </submittedName>
</protein>
<gene>
    <name evidence="1" type="ORF">EVAR_49444_1</name>
</gene>
<evidence type="ECO:0000313" key="2">
    <source>
        <dbReference type="Proteomes" id="UP000299102"/>
    </source>
</evidence>
<reference evidence="1 2" key="1">
    <citation type="journal article" date="2019" name="Commun. Biol.">
        <title>The bagworm genome reveals a unique fibroin gene that provides high tensile strength.</title>
        <authorList>
            <person name="Kono N."/>
            <person name="Nakamura H."/>
            <person name="Ohtoshi R."/>
            <person name="Tomita M."/>
            <person name="Numata K."/>
            <person name="Arakawa K."/>
        </authorList>
    </citation>
    <scope>NUCLEOTIDE SEQUENCE [LARGE SCALE GENOMIC DNA]</scope>
</reference>
<accession>A0A4C1Y619</accession>